<name>A0AAP3M4A1_9LACO</name>
<protein>
    <submittedName>
        <fullName evidence="2">Glycerophosphodiester phosphodiesterase</fullName>
    </submittedName>
</protein>
<dbReference type="Pfam" id="PF03009">
    <property type="entry name" value="GDPD"/>
    <property type="match status" value="1"/>
</dbReference>
<dbReference type="PANTHER" id="PTHR46211:SF1">
    <property type="entry name" value="GLYCEROPHOSPHODIESTER PHOSPHODIESTERASE, CYTOPLASMIC"/>
    <property type="match status" value="1"/>
</dbReference>
<evidence type="ECO:0000259" key="1">
    <source>
        <dbReference type="PROSITE" id="PS51704"/>
    </source>
</evidence>
<dbReference type="RefSeq" id="WP_006585942.1">
    <property type="nucleotide sequence ID" value="NZ_CP160088.1"/>
</dbReference>
<dbReference type="InterPro" id="IPR017946">
    <property type="entry name" value="PLC-like_Pdiesterase_TIM-brl"/>
</dbReference>
<evidence type="ECO:0000313" key="3">
    <source>
        <dbReference type="Proteomes" id="UP001213015"/>
    </source>
</evidence>
<organism evidence="2 3">
    <name type="scientific">Lactobacillus mulieris</name>
    <dbReference type="NCBI Taxonomy" id="2508708"/>
    <lineage>
        <taxon>Bacteria</taxon>
        <taxon>Bacillati</taxon>
        <taxon>Bacillota</taxon>
        <taxon>Bacilli</taxon>
        <taxon>Lactobacillales</taxon>
        <taxon>Lactobacillaceae</taxon>
        <taxon>Lactobacillus</taxon>
    </lineage>
</organism>
<dbReference type="InterPro" id="IPR030395">
    <property type="entry name" value="GP_PDE_dom"/>
</dbReference>
<dbReference type="GeneID" id="97458619"/>
<dbReference type="GO" id="GO:0008081">
    <property type="term" value="F:phosphoric diester hydrolase activity"/>
    <property type="evidence" value="ECO:0007669"/>
    <property type="project" value="InterPro"/>
</dbReference>
<dbReference type="PANTHER" id="PTHR46211">
    <property type="entry name" value="GLYCEROPHOSPHORYL DIESTER PHOSPHODIESTERASE"/>
    <property type="match status" value="1"/>
</dbReference>
<dbReference type="CDD" id="cd08556">
    <property type="entry name" value="GDPD"/>
    <property type="match status" value="1"/>
</dbReference>
<dbReference type="AlphaFoldDB" id="A0AAP3M4A1"/>
<dbReference type="Gene3D" id="3.20.20.190">
    <property type="entry name" value="Phosphatidylinositol (PI) phosphodiesterase"/>
    <property type="match status" value="1"/>
</dbReference>
<sequence length="314" mass="36257">MKNIKSKGVTIFSIILASFSVGLGYCIGYANAPKVIQTNNNNDNYIKQGVNLEKNYANYINYFAAKHVISHRGSGSNDEIEHTFAAYDQAIASGSHYIEQDLVSSKEGTLWVSHDPSARRIFHCNQLFRDMTDSEIEELKTANNEHCHRLSEVFNHYKKDKDVNFVVEVRTKWDFNQIPTLVKTIHECKIPVSRLIIQCWTKEDAARIKKFLPKVKTLFLCGDYPAFEEATKDSNIDIVAPEEHLAYPQNIKFAHKHNKQFCTWTIDSSAQIKQAIKNGVDYYFTNYSAKAIDYEKIYRCPSFKTFLKRNHYKL</sequence>
<reference evidence="2" key="1">
    <citation type="submission" date="2022-01" db="EMBL/GenBank/DDBJ databases">
        <title>VMRC isolate genome collection.</title>
        <authorList>
            <person name="France M."/>
            <person name="Rutt L."/>
            <person name="Humphrys M."/>
            <person name="Ravel J."/>
        </authorList>
    </citation>
    <scope>NUCLEOTIDE SEQUENCE</scope>
    <source>
        <strain evidence="2">C0127B5</strain>
    </source>
</reference>
<comment type="caution">
    <text evidence="2">The sequence shown here is derived from an EMBL/GenBank/DDBJ whole genome shotgun (WGS) entry which is preliminary data.</text>
</comment>
<proteinExistence type="predicted"/>
<dbReference type="SUPFAM" id="SSF51695">
    <property type="entry name" value="PLC-like phosphodiesterases"/>
    <property type="match status" value="1"/>
</dbReference>
<gene>
    <name evidence="2" type="ORF">L2422_07630</name>
</gene>
<dbReference type="GO" id="GO:0006629">
    <property type="term" value="P:lipid metabolic process"/>
    <property type="evidence" value="ECO:0007669"/>
    <property type="project" value="InterPro"/>
</dbReference>
<accession>A0AAP3M4A1</accession>
<dbReference type="EMBL" id="JAKHLF010000015">
    <property type="protein sequence ID" value="MCZ3845361.1"/>
    <property type="molecule type" value="Genomic_DNA"/>
</dbReference>
<dbReference type="PROSITE" id="PS51704">
    <property type="entry name" value="GP_PDE"/>
    <property type="match status" value="1"/>
</dbReference>
<dbReference type="Proteomes" id="UP001213015">
    <property type="component" value="Unassembled WGS sequence"/>
</dbReference>
<evidence type="ECO:0000313" key="2">
    <source>
        <dbReference type="EMBL" id="MCZ3845361.1"/>
    </source>
</evidence>
<feature type="domain" description="GP-PDE" evidence="1">
    <location>
        <begin position="66"/>
        <end position="295"/>
    </location>
</feature>